<keyword evidence="4 8" id="KW-0805">Transcription regulation</keyword>
<evidence type="ECO:0000256" key="9">
    <source>
        <dbReference type="SAM" id="MobiDB-lite"/>
    </source>
</evidence>
<evidence type="ECO:0000313" key="11">
    <source>
        <dbReference type="Proteomes" id="UP000275078"/>
    </source>
</evidence>
<evidence type="ECO:0000256" key="4">
    <source>
        <dbReference type="ARBA" id="ARBA00023015"/>
    </source>
</evidence>
<evidence type="ECO:0000256" key="3">
    <source>
        <dbReference type="ARBA" id="ARBA00019610"/>
    </source>
</evidence>
<feature type="compositionally biased region" description="Polar residues" evidence="9">
    <location>
        <begin position="1"/>
        <end position="14"/>
    </location>
</feature>
<name>A0A3N4ICB6_ASCIM</name>
<evidence type="ECO:0000256" key="6">
    <source>
        <dbReference type="ARBA" id="ARBA00023242"/>
    </source>
</evidence>
<dbReference type="PANTHER" id="PTHR13114:SF7">
    <property type="entry name" value="MEDIATOR OF RNA POLYMERASE II TRANSCRIPTION SUBUNIT 17"/>
    <property type="match status" value="1"/>
</dbReference>
<keyword evidence="5 8" id="KW-0804">Transcription</keyword>
<dbReference type="InterPro" id="IPR019313">
    <property type="entry name" value="Mediator_Med17"/>
</dbReference>
<feature type="region of interest" description="Disordered" evidence="9">
    <location>
        <begin position="1"/>
        <end position="24"/>
    </location>
</feature>
<dbReference type="Pfam" id="PF10156">
    <property type="entry name" value="Med17"/>
    <property type="match status" value="1"/>
</dbReference>
<dbReference type="STRING" id="1160509.A0A3N4ICB6"/>
<dbReference type="OrthoDB" id="5319830at2759"/>
<dbReference type="GO" id="GO:0006357">
    <property type="term" value="P:regulation of transcription by RNA polymerase II"/>
    <property type="evidence" value="ECO:0007669"/>
    <property type="project" value="InterPro"/>
</dbReference>
<keyword evidence="8" id="KW-0010">Activator</keyword>
<comment type="subunit">
    <text evidence="8">Component of the Mediator complex.</text>
</comment>
<dbReference type="EMBL" id="ML119667">
    <property type="protein sequence ID" value="RPA83087.1"/>
    <property type="molecule type" value="Genomic_DNA"/>
</dbReference>
<dbReference type="GO" id="GO:0016592">
    <property type="term" value="C:mediator complex"/>
    <property type="evidence" value="ECO:0007669"/>
    <property type="project" value="InterPro"/>
</dbReference>
<keyword evidence="11" id="KW-1185">Reference proteome</keyword>
<evidence type="ECO:0000256" key="7">
    <source>
        <dbReference type="ARBA" id="ARBA00032014"/>
    </source>
</evidence>
<feature type="compositionally biased region" description="Basic and acidic residues" evidence="9">
    <location>
        <begin position="49"/>
        <end position="66"/>
    </location>
</feature>
<comment type="similarity">
    <text evidence="2 8">Belongs to the Mediator complex subunit 17 family.</text>
</comment>
<evidence type="ECO:0000256" key="1">
    <source>
        <dbReference type="ARBA" id="ARBA00004123"/>
    </source>
</evidence>
<organism evidence="10 11">
    <name type="scientific">Ascobolus immersus RN42</name>
    <dbReference type="NCBI Taxonomy" id="1160509"/>
    <lineage>
        <taxon>Eukaryota</taxon>
        <taxon>Fungi</taxon>
        <taxon>Dikarya</taxon>
        <taxon>Ascomycota</taxon>
        <taxon>Pezizomycotina</taxon>
        <taxon>Pezizomycetes</taxon>
        <taxon>Pezizales</taxon>
        <taxon>Ascobolaceae</taxon>
        <taxon>Ascobolus</taxon>
    </lineage>
</organism>
<dbReference type="AlphaFoldDB" id="A0A3N4ICB6"/>
<evidence type="ECO:0000256" key="8">
    <source>
        <dbReference type="RuleBase" id="RU364140"/>
    </source>
</evidence>
<evidence type="ECO:0000256" key="2">
    <source>
        <dbReference type="ARBA" id="ARBA00005635"/>
    </source>
</evidence>
<dbReference type="GO" id="GO:0070847">
    <property type="term" value="C:core mediator complex"/>
    <property type="evidence" value="ECO:0007669"/>
    <property type="project" value="TreeGrafter"/>
</dbReference>
<dbReference type="GO" id="GO:0003712">
    <property type="term" value="F:transcription coregulator activity"/>
    <property type="evidence" value="ECO:0007669"/>
    <property type="project" value="InterPro"/>
</dbReference>
<dbReference type="Proteomes" id="UP000275078">
    <property type="component" value="Unassembled WGS sequence"/>
</dbReference>
<evidence type="ECO:0000256" key="5">
    <source>
        <dbReference type="ARBA" id="ARBA00023163"/>
    </source>
</evidence>
<proteinExistence type="inferred from homology"/>
<reference evidence="10 11" key="1">
    <citation type="journal article" date="2018" name="Nat. Ecol. Evol.">
        <title>Pezizomycetes genomes reveal the molecular basis of ectomycorrhizal truffle lifestyle.</title>
        <authorList>
            <person name="Murat C."/>
            <person name="Payen T."/>
            <person name="Noel B."/>
            <person name="Kuo A."/>
            <person name="Morin E."/>
            <person name="Chen J."/>
            <person name="Kohler A."/>
            <person name="Krizsan K."/>
            <person name="Balestrini R."/>
            <person name="Da Silva C."/>
            <person name="Montanini B."/>
            <person name="Hainaut M."/>
            <person name="Levati E."/>
            <person name="Barry K.W."/>
            <person name="Belfiori B."/>
            <person name="Cichocki N."/>
            <person name="Clum A."/>
            <person name="Dockter R.B."/>
            <person name="Fauchery L."/>
            <person name="Guy J."/>
            <person name="Iotti M."/>
            <person name="Le Tacon F."/>
            <person name="Lindquist E.A."/>
            <person name="Lipzen A."/>
            <person name="Malagnac F."/>
            <person name="Mello A."/>
            <person name="Molinier V."/>
            <person name="Miyauchi S."/>
            <person name="Poulain J."/>
            <person name="Riccioni C."/>
            <person name="Rubini A."/>
            <person name="Sitrit Y."/>
            <person name="Splivallo R."/>
            <person name="Traeger S."/>
            <person name="Wang M."/>
            <person name="Zifcakova L."/>
            <person name="Wipf D."/>
            <person name="Zambonelli A."/>
            <person name="Paolocci F."/>
            <person name="Nowrousian M."/>
            <person name="Ottonello S."/>
            <person name="Baldrian P."/>
            <person name="Spatafora J.W."/>
            <person name="Henrissat B."/>
            <person name="Nagy L.G."/>
            <person name="Aury J.M."/>
            <person name="Wincker P."/>
            <person name="Grigoriev I.V."/>
            <person name="Bonfante P."/>
            <person name="Martin F.M."/>
        </authorList>
    </citation>
    <scope>NUCLEOTIDE SEQUENCE [LARGE SCALE GENOMIC DNA]</scope>
    <source>
        <strain evidence="10 11">RN42</strain>
    </source>
</reference>
<dbReference type="PANTHER" id="PTHR13114">
    <property type="entry name" value="MEDIATOR OF RNA POLYMERASE II TRANSCRIPTION SUBUNIT 17"/>
    <property type="match status" value="1"/>
</dbReference>
<gene>
    <name evidence="8" type="primary">MED17</name>
    <name evidence="10" type="ORF">BJ508DRAFT_237536</name>
</gene>
<protein>
    <recommendedName>
        <fullName evidence="3 8">Mediator of RNA polymerase II transcription subunit 17</fullName>
    </recommendedName>
    <alternativeName>
        <fullName evidence="7 8">Mediator complex subunit 17</fullName>
    </alternativeName>
</protein>
<accession>A0A3N4ICB6</accession>
<evidence type="ECO:0000313" key="10">
    <source>
        <dbReference type="EMBL" id="RPA83087.1"/>
    </source>
</evidence>
<comment type="function">
    <text evidence="8">Component of the Mediator complex, a coactivator involved in the regulated transcription of nearly all RNA polymerase II-dependent genes. Mediator functions as a bridge to convey information from gene-specific regulatory proteins to the basal RNA polymerase II transcription machinery. Mediator is recruited to promoters by direct interactions with regulatory proteins and serves as a scaffold for the assembly of a functional preinitiation complex with RNA polymerase II and the general transcription factors.</text>
</comment>
<comment type="subcellular location">
    <subcellularLocation>
        <location evidence="1 8">Nucleus</location>
    </subcellularLocation>
</comment>
<keyword evidence="6 8" id="KW-0539">Nucleus</keyword>
<feature type="region of interest" description="Disordered" evidence="9">
    <location>
        <begin position="48"/>
        <end position="68"/>
    </location>
</feature>
<dbReference type="Gene3D" id="6.10.250.2620">
    <property type="match status" value="1"/>
</dbReference>
<sequence length="622" mass="69412">MENLQLSLRPQQSSEEADNSLPSLLGRIHAQRGPEAFREFTEESLQAEIDGKDKEELPDAEAAKPDDDFDISEEVKMKRAKMEEGRIAILTCIGSAIQETQSSLDYISLILTQYQPELAAASLSQGVKGQIPLQCLSLDRVAYEPSQNELSQHRVLSRTWKTEALNTSADLLRNAGQRIGREALKEKKFWGEVMGIKERGWTIVQRRGGVAVKYGFTEASPEFKNKGVGPLKRGEDGSIIVEEVNLFAGKEKHLRVRYLVGGAVKGSAIRQYTTDASSAVESEILKARDHLFETEIFFELMREARTLASHDIHTADDSITIQICRDKAIKIDLISESEMQEMEKPASTPGQLFTEGICHALHILLCYNHNRVLERRSAAPVPLGLPKPSLYPLFILRSLTTYLHHNERTENLSNYISKITSLCRSAGLISNYTLSTKPPTLRNPPTNTTSTSIVNQFNNPFETNVTLTLPGPYVFTITMSTQITPPLHGSIYKVTPSSSPSGLISIAPSALSVSTYTTFEDLQVYLRWLLEMSVLQEILNKNPLRETEGGLRAGWEQIGSSNEAVYMKGRRTEATVKVVVEEDDVLLVRGEKRIFGRWDGEVGQPTMWEVVERLQVPGKPVV</sequence>